<dbReference type="Proteomes" id="UP000193144">
    <property type="component" value="Unassembled WGS sequence"/>
</dbReference>
<gene>
    <name evidence="3" type="ORF">BCR34DRAFT_608891</name>
</gene>
<keyword evidence="2" id="KW-1133">Transmembrane helix</keyword>
<reference evidence="3 4" key="1">
    <citation type="submission" date="2016-07" db="EMBL/GenBank/DDBJ databases">
        <title>Pervasive Adenine N6-methylation of Active Genes in Fungi.</title>
        <authorList>
            <consortium name="DOE Joint Genome Institute"/>
            <person name="Mondo S.J."/>
            <person name="Dannebaum R.O."/>
            <person name="Kuo R.C."/>
            <person name="Labutti K."/>
            <person name="Haridas S."/>
            <person name="Kuo A."/>
            <person name="Salamov A."/>
            <person name="Ahrendt S.R."/>
            <person name="Lipzen A."/>
            <person name="Sullivan W."/>
            <person name="Andreopoulos W.B."/>
            <person name="Clum A."/>
            <person name="Lindquist E."/>
            <person name="Daum C."/>
            <person name="Ramamoorthy G.K."/>
            <person name="Gryganskyi A."/>
            <person name="Culley D."/>
            <person name="Magnuson J.K."/>
            <person name="James T.Y."/>
            <person name="O'Malley M.A."/>
            <person name="Stajich J.E."/>
            <person name="Spatafora J.W."/>
            <person name="Visel A."/>
            <person name="Grigoriev I.V."/>
        </authorList>
    </citation>
    <scope>NUCLEOTIDE SEQUENCE [LARGE SCALE GENOMIC DNA]</scope>
    <source>
        <strain evidence="3 4">CBS 115471</strain>
    </source>
</reference>
<keyword evidence="2" id="KW-0812">Transmembrane</keyword>
<feature type="region of interest" description="Disordered" evidence="1">
    <location>
        <begin position="81"/>
        <end position="115"/>
    </location>
</feature>
<dbReference type="AlphaFoldDB" id="A0A1Y1Y227"/>
<evidence type="ECO:0000256" key="1">
    <source>
        <dbReference type="SAM" id="MobiDB-lite"/>
    </source>
</evidence>
<evidence type="ECO:0000313" key="3">
    <source>
        <dbReference type="EMBL" id="ORX92062.1"/>
    </source>
</evidence>
<evidence type="ECO:0000256" key="2">
    <source>
        <dbReference type="SAM" id="Phobius"/>
    </source>
</evidence>
<sequence>MLSSTELLMNNLRFSIIIILLLTLIAWKSIELSQSPIPTEHFGGGGSGLHEEEVDDQSNVYPLGFECDDGNMGRALEQLNKKTRQAESQLKHRKSFPDQRARRSNSFEGSIGGTPYRYRGDGPHFAYPVRHLRPFL</sequence>
<protein>
    <submittedName>
        <fullName evidence="3">Uncharacterized protein</fullName>
    </submittedName>
</protein>
<organism evidence="3 4">
    <name type="scientific">Clohesyomyces aquaticus</name>
    <dbReference type="NCBI Taxonomy" id="1231657"/>
    <lineage>
        <taxon>Eukaryota</taxon>
        <taxon>Fungi</taxon>
        <taxon>Dikarya</taxon>
        <taxon>Ascomycota</taxon>
        <taxon>Pezizomycotina</taxon>
        <taxon>Dothideomycetes</taxon>
        <taxon>Pleosporomycetidae</taxon>
        <taxon>Pleosporales</taxon>
        <taxon>Lindgomycetaceae</taxon>
        <taxon>Clohesyomyces</taxon>
    </lineage>
</organism>
<keyword evidence="4" id="KW-1185">Reference proteome</keyword>
<comment type="caution">
    <text evidence="3">The sequence shown here is derived from an EMBL/GenBank/DDBJ whole genome shotgun (WGS) entry which is preliminary data.</text>
</comment>
<dbReference type="EMBL" id="MCFA01000418">
    <property type="protein sequence ID" value="ORX92062.1"/>
    <property type="molecule type" value="Genomic_DNA"/>
</dbReference>
<name>A0A1Y1Y227_9PLEO</name>
<proteinExistence type="predicted"/>
<feature type="transmembrane region" description="Helical" evidence="2">
    <location>
        <begin position="12"/>
        <end position="30"/>
    </location>
</feature>
<evidence type="ECO:0000313" key="4">
    <source>
        <dbReference type="Proteomes" id="UP000193144"/>
    </source>
</evidence>
<keyword evidence="2" id="KW-0472">Membrane</keyword>
<accession>A0A1Y1Y227</accession>